<dbReference type="InterPro" id="IPR046520">
    <property type="entry name" value="DUF6697"/>
</dbReference>
<dbReference type="Proteomes" id="UP000310158">
    <property type="component" value="Unassembled WGS sequence"/>
</dbReference>
<evidence type="ECO:0000256" key="2">
    <source>
        <dbReference type="SAM" id="MobiDB-lite"/>
    </source>
</evidence>
<keyword evidence="5" id="KW-1185">Reference proteome</keyword>
<feature type="compositionally biased region" description="Basic and acidic residues" evidence="2">
    <location>
        <begin position="558"/>
        <end position="568"/>
    </location>
</feature>
<dbReference type="Pfam" id="PF20411">
    <property type="entry name" value="DUF6697"/>
    <property type="match status" value="1"/>
</dbReference>
<evidence type="ECO:0000259" key="3">
    <source>
        <dbReference type="Pfam" id="PF20411"/>
    </source>
</evidence>
<organism evidence="4 5">
    <name type="scientific">Bondarzewia mesenterica</name>
    <dbReference type="NCBI Taxonomy" id="1095465"/>
    <lineage>
        <taxon>Eukaryota</taxon>
        <taxon>Fungi</taxon>
        <taxon>Dikarya</taxon>
        <taxon>Basidiomycota</taxon>
        <taxon>Agaricomycotina</taxon>
        <taxon>Agaricomycetes</taxon>
        <taxon>Russulales</taxon>
        <taxon>Bondarzewiaceae</taxon>
        <taxon>Bondarzewia</taxon>
    </lineage>
</organism>
<feature type="region of interest" description="Disordered" evidence="2">
    <location>
        <begin position="517"/>
        <end position="623"/>
    </location>
</feature>
<feature type="compositionally biased region" description="Acidic residues" evidence="2">
    <location>
        <begin position="590"/>
        <end position="605"/>
    </location>
</feature>
<evidence type="ECO:0000313" key="5">
    <source>
        <dbReference type="Proteomes" id="UP000310158"/>
    </source>
</evidence>
<dbReference type="EMBL" id="SGPL01000105">
    <property type="protein sequence ID" value="THH17586.1"/>
    <property type="molecule type" value="Genomic_DNA"/>
</dbReference>
<evidence type="ECO:0000313" key="4">
    <source>
        <dbReference type="EMBL" id="THH17586.1"/>
    </source>
</evidence>
<protein>
    <recommendedName>
        <fullName evidence="3">DUF6697 domain-containing protein</fullName>
    </recommendedName>
</protein>
<comment type="caution">
    <text evidence="4">The sequence shown here is derived from an EMBL/GenBank/DDBJ whole genome shotgun (WGS) entry which is preliminary data.</text>
</comment>
<name>A0A4S4LY40_9AGAM</name>
<gene>
    <name evidence="4" type="ORF">EW146_g3255</name>
</gene>
<proteinExistence type="predicted"/>
<feature type="region of interest" description="Disordered" evidence="2">
    <location>
        <begin position="140"/>
        <end position="220"/>
    </location>
</feature>
<feature type="compositionally biased region" description="Basic residues" evidence="2">
    <location>
        <begin position="523"/>
        <end position="540"/>
    </location>
</feature>
<accession>A0A4S4LY40</accession>
<feature type="coiled-coil region" evidence="1">
    <location>
        <begin position="7"/>
        <end position="41"/>
    </location>
</feature>
<dbReference type="OrthoDB" id="3176940at2759"/>
<dbReference type="AlphaFoldDB" id="A0A4S4LY40"/>
<evidence type="ECO:0000256" key="1">
    <source>
        <dbReference type="SAM" id="Coils"/>
    </source>
</evidence>
<sequence length="623" mass="69987">MESSSSVDGYLLEIRELKVTLEQCERRNRELEAEIESLEIKRGEGHDGLEFNLSSPKMEEQEDKILISSPHTPQDGSASYDTIKSEATSMRAVVKKRSLSHTSDSYHRSAMNVEARDLSSRRSAKKPKFEMYVKVPVKRAITRDPASNPSTRDLDHQGLNAGAASASHSVSRHQSRVDPRITPVMDLDDPNDFQPLQEELRDNSPPLSIEASAPRERSRIPSTVSINDTQLPVQVKQEPDDDSNHAPIIEDMPVMEAGEVNHELGVPVMNGEPLNVDEYFVKPKIKKDMSLDAATVQSRILAAQANHFPITLDPAISSVTVTRRFMSYRYGGSSMEAFPSIAKRRSDAHGYKSFMYAGIGWHPNAPTRPGEPGLWYNSTPVDRGISGPYIVFVGLESGKWLYVGQYMMISAQPLSQTEWILQDPKVKRTWATHIRSQNWGRGVRVQIILRREKGREPTYTEMVAAWGSGNKYDDITADEIAQAYEEGKQRLGIEVLKCVGYDEQFQRELAETCPVVTYDAPPSKKKTKPSAAGKKGRRKTKVENDDPENAEIASHSVKGPEEDNDANRKKMGRRAKYVELLSSDEREGEGAEEDVDEDEDDEEPELQSWTYTKRGTRSRPLIL</sequence>
<feature type="domain" description="DUF6697" evidence="3">
    <location>
        <begin position="320"/>
        <end position="511"/>
    </location>
</feature>
<keyword evidence="1" id="KW-0175">Coiled coil</keyword>
<reference evidence="4 5" key="1">
    <citation type="submission" date="2019-02" db="EMBL/GenBank/DDBJ databases">
        <title>Genome sequencing of the rare red list fungi Bondarzewia mesenterica.</title>
        <authorList>
            <person name="Buettner E."/>
            <person name="Kellner H."/>
        </authorList>
    </citation>
    <scope>NUCLEOTIDE SEQUENCE [LARGE SCALE GENOMIC DNA]</scope>
    <source>
        <strain evidence="4 5">DSM 108281</strain>
    </source>
</reference>